<dbReference type="GO" id="GO:0051301">
    <property type="term" value="P:cell division"/>
    <property type="evidence" value="ECO:0007669"/>
    <property type="project" value="UniProtKB-KW"/>
</dbReference>
<protein>
    <submittedName>
        <fullName evidence="10">UDP-N-acetylmuramoylalanine--D-glutamate ligase</fullName>
    </submittedName>
</protein>
<comment type="pathway">
    <text evidence="2">Cell wall biogenesis; peptidoglycan biosynthesis.</text>
</comment>
<dbReference type="EMBL" id="SHBN01000008">
    <property type="protein sequence ID" value="RZO12287.1"/>
    <property type="molecule type" value="Genomic_DNA"/>
</dbReference>
<evidence type="ECO:0000313" key="11">
    <source>
        <dbReference type="Proteomes" id="UP000319023"/>
    </source>
</evidence>
<dbReference type="InterPro" id="IPR036565">
    <property type="entry name" value="Mur-like_cat_sf"/>
</dbReference>
<keyword evidence="6" id="KW-0547">Nucleotide-binding</keyword>
<dbReference type="SUPFAM" id="SSF53623">
    <property type="entry name" value="MurD-like peptide ligases, catalytic domain"/>
    <property type="match status" value="1"/>
</dbReference>
<dbReference type="Pfam" id="PF08245">
    <property type="entry name" value="Mur_ligase_M"/>
    <property type="match status" value="1"/>
</dbReference>
<dbReference type="InterPro" id="IPR018109">
    <property type="entry name" value="Folylpolyglutamate_synth_CS"/>
</dbReference>
<evidence type="ECO:0000256" key="1">
    <source>
        <dbReference type="ARBA" id="ARBA00004496"/>
    </source>
</evidence>
<dbReference type="GO" id="GO:0005737">
    <property type="term" value="C:cytoplasm"/>
    <property type="evidence" value="ECO:0007669"/>
    <property type="project" value="UniProtKB-SubCell"/>
</dbReference>
<name>A0A520LTH7_9GAMM</name>
<evidence type="ECO:0000256" key="3">
    <source>
        <dbReference type="ARBA" id="ARBA00022490"/>
    </source>
</evidence>
<dbReference type="InterPro" id="IPR036615">
    <property type="entry name" value="Mur_ligase_C_dom_sf"/>
</dbReference>
<organism evidence="10 11">
    <name type="scientific">SAR86 cluster bacterium</name>
    <dbReference type="NCBI Taxonomy" id="2030880"/>
    <lineage>
        <taxon>Bacteria</taxon>
        <taxon>Pseudomonadati</taxon>
        <taxon>Pseudomonadota</taxon>
        <taxon>Gammaproteobacteria</taxon>
        <taxon>SAR86 cluster</taxon>
    </lineage>
</organism>
<evidence type="ECO:0000256" key="7">
    <source>
        <dbReference type="ARBA" id="ARBA00022840"/>
    </source>
</evidence>
<dbReference type="InterPro" id="IPR005762">
    <property type="entry name" value="MurD"/>
</dbReference>
<sequence length="353" mass="40648">MKSLIFGYGVTGQSFERYLNKKNIVFEIYDANLIGPNISNMLPDKKKLESYEMIYMSPGINLQKIYLKGEFDGIPYLTDIDIFFQEDHSYKIGITGTNGKSTCCYHLYQLLENSQLVGNIGTPVLDNINSCSYSIIELSSFQLEKAKELQLDFGVLLNISPDHVDYHGSFSEYSKIKNRIRKSKIVTAESDPRKLWAMITGRDQREVINIALLDLPHRYQQVLKHDQLTFINDSKATNLTALKYALKQTSGPCVLILCGDPDKEQYDFYETSDPLKIYIFGKHAEDISKKLFHSEKILFHNQDLSLVIKSIFNEVYDRHTTILFSPGHPSGQDYKNFEERGEHFIKLVMNLYD</sequence>
<dbReference type="AlphaFoldDB" id="A0A520LTH7"/>
<keyword evidence="8" id="KW-0131">Cell cycle</keyword>
<dbReference type="GO" id="GO:0005524">
    <property type="term" value="F:ATP binding"/>
    <property type="evidence" value="ECO:0007669"/>
    <property type="project" value="UniProtKB-KW"/>
</dbReference>
<keyword evidence="5" id="KW-0132">Cell division</keyword>
<evidence type="ECO:0000259" key="9">
    <source>
        <dbReference type="Pfam" id="PF08245"/>
    </source>
</evidence>
<feature type="domain" description="Mur ligase central" evidence="9">
    <location>
        <begin position="94"/>
        <end position="182"/>
    </location>
</feature>
<keyword evidence="4 10" id="KW-0436">Ligase</keyword>
<dbReference type="PANTHER" id="PTHR43692">
    <property type="entry name" value="UDP-N-ACETYLMURAMOYLALANINE--D-GLUTAMATE LIGASE"/>
    <property type="match status" value="1"/>
</dbReference>
<evidence type="ECO:0000256" key="4">
    <source>
        <dbReference type="ARBA" id="ARBA00022598"/>
    </source>
</evidence>
<dbReference type="Gene3D" id="3.40.1190.10">
    <property type="entry name" value="Mur-like, catalytic domain"/>
    <property type="match status" value="1"/>
</dbReference>
<keyword evidence="3" id="KW-0963">Cytoplasm</keyword>
<dbReference type="Proteomes" id="UP000319023">
    <property type="component" value="Unassembled WGS sequence"/>
</dbReference>
<gene>
    <name evidence="10" type="ORF">EVB01_00735</name>
</gene>
<comment type="caution">
    <text evidence="10">The sequence shown here is derived from an EMBL/GenBank/DDBJ whole genome shotgun (WGS) entry which is preliminary data.</text>
</comment>
<accession>A0A520LTH7</accession>
<proteinExistence type="predicted"/>
<dbReference type="InterPro" id="IPR013221">
    <property type="entry name" value="Mur_ligase_cen"/>
</dbReference>
<dbReference type="SUPFAM" id="SSF53244">
    <property type="entry name" value="MurD-like peptide ligases, peptide-binding domain"/>
    <property type="match status" value="1"/>
</dbReference>
<comment type="subcellular location">
    <subcellularLocation>
        <location evidence="1">Cytoplasm</location>
    </subcellularLocation>
</comment>
<evidence type="ECO:0000313" key="10">
    <source>
        <dbReference type="EMBL" id="RZO12287.1"/>
    </source>
</evidence>
<dbReference type="PANTHER" id="PTHR43692:SF1">
    <property type="entry name" value="UDP-N-ACETYLMURAMOYLALANINE--D-GLUTAMATE LIGASE"/>
    <property type="match status" value="1"/>
</dbReference>
<dbReference type="GO" id="GO:0008360">
    <property type="term" value="P:regulation of cell shape"/>
    <property type="evidence" value="ECO:0007669"/>
    <property type="project" value="InterPro"/>
</dbReference>
<reference evidence="10 11" key="1">
    <citation type="submission" date="2019-02" db="EMBL/GenBank/DDBJ databases">
        <title>Prokaryotic population dynamics and viral predation in marine succession experiment using metagenomics: the confinement effect.</title>
        <authorList>
            <person name="Haro-Moreno J.M."/>
            <person name="Rodriguez-Valera F."/>
            <person name="Lopez-Perez M."/>
        </authorList>
    </citation>
    <scope>NUCLEOTIDE SEQUENCE [LARGE SCALE GENOMIC DNA]</scope>
    <source>
        <strain evidence="10">MED-G168</strain>
    </source>
</reference>
<evidence type="ECO:0000256" key="5">
    <source>
        <dbReference type="ARBA" id="ARBA00022618"/>
    </source>
</evidence>
<evidence type="ECO:0000256" key="6">
    <source>
        <dbReference type="ARBA" id="ARBA00022741"/>
    </source>
</evidence>
<dbReference type="GO" id="GO:0008764">
    <property type="term" value="F:UDP-N-acetylmuramoylalanine-D-glutamate ligase activity"/>
    <property type="evidence" value="ECO:0007669"/>
    <property type="project" value="InterPro"/>
</dbReference>
<evidence type="ECO:0000256" key="8">
    <source>
        <dbReference type="ARBA" id="ARBA00023306"/>
    </source>
</evidence>
<dbReference type="PROSITE" id="PS01011">
    <property type="entry name" value="FOLYLPOLYGLU_SYNT_1"/>
    <property type="match status" value="1"/>
</dbReference>
<dbReference type="GO" id="GO:0004326">
    <property type="term" value="F:tetrahydrofolylpolyglutamate synthase activity"/>
    <property type="evidence" value="ECO:0007669"/>
    <property type="project" value="InterPro"/>
</dbReference>
<evidence type="ECO:0000256" key="2">
    <source>
        <dbReference type="ARBA" id="ARBA00004752"/>
    </source>
</evidence>
<keyword evidence="7" id="KW-0067">ATP-binding</keyword>